<evidence type="ECO:0000256" key="3">
    <source>
        <dbReference type="SAM" id="Phobius"/>
    </source>
</evidence>
<dbReference type="InterPro" id="IPR049712">
    <property type="entry name" value="Poly_export"/>
</dbReference>
<keyword evidence="3" id="KW-0812">Transmembrane</keyword>
<dbReference type="Gene3D" id="3.30.1950.10">
    <property type="entry name" value="wza like domain"/>
    <property type="match status" value="1"/>
</dbReference>
<keyword evidence="3" id="KW-0472">Membrane</keyword>
<feature type="domain" description="Soluble ligand binding" evidence="6">
    <location>
        <begin position="413"/>
        <end position="448"/>
    </location>
</feature>
<dbReference type="RefSeq" id="WP_377100436.1">
    <property type="nucleotide sequence ID" value="NZ_JBHTHU010000006.1"/>
</dbReference>
<protein>
    <submittedName>
        <fullName evidence="7">SLBB domain-containing protein</fullName>
    </submittedName>
</protein>
<dbReference type="EMBL" id="JBHTHU010000006">
    <property type="protein sequence ID" value="MFD0750827.1"/>
    <property type="molecule type" value="Genomic_DNA"/>
</dbReference>
<feature type="signal peptide" evidence="4">
    <location>
        <begin position="1"/>
        <end position="23"/>
    </location>
</feature>
<dbReference type="InterPro" id="IPR019554">
    <property type="entry name" value="Soluble_ligand-bd"/>
</dbReference>
<sequence>MQHKYLLYILPLIIVFLFSSAVAQSPESIATTKVSSLPDEKIIDLWNQAKAQGLTETEVYAVLKQKGMPASEIEELKNRVTLLGLSGTGSATKTSSAPPVNKIDHSRTNTDTVSKPTAKKQEEPKKADNLTIYGYDMFRQSGLSFEPNFSAPTPKNYILGPGDEVIVLVTGLNERDIKSVVTPEGNLQIPNAGIIAVAGFTIEQATSLIKRRLAKVYPAIESGKTSVTISLGNIRRIRVTVTGEVNTPGGYTVSALTPLFNVLYNSGGPNANGSLRQIRLIRNNKLFKTVDLYEFLQQGTMPNNIRLEDQDVINIPVYKKLVGIKGEIKRPAYYELKDNETMADLIAYAGGFTAQAYKGVAKLIQINDLQKDVKDVSANSFGNYVLRNGDMVEINPITDRYTNRIILEGMAYRPGVYELVPGLTLSQLLKNAQGLKPEAYMERGFIKRTMPDLQRTSIPFDPRQILAGKNDIPLMREDSILILSQDVFISNQKIAVNGYVRKPVTITYRSGLKLADVIALAGGFDDEAAAHHVEVSRIINNKSDSVATQLVSTFVVNMEDPSDPNYNVELQPRDVVNVLRLVNNRPLGNVKIRGEVVFPNDYAVQKRDETAQEFLTRAGGITPFGSAENVQIFRSGVRVNVDVLSAKSKNILLPGDSIYVPRVISNVEVAGAVNNPQYILYKGRNFKYYIDAVGGTTQKARLKGAYIKYPNGMNRPVKNVLFFKSYPPVKPGSKIIVPEKSPDARIKVGISDLGGIAAALTALVSIVAILSK</sequence>
<feature type="domain" description="Soluble ligand binding" evidence="6">
    <location>
        <begin position="494"/>
        <end position="538"/>
    </location>
</feature>
<evidence type="ECO:0000259" key="5">
    <source>
        <dbReference type="Pfam" id="PF02563"/>
    </source>
</evidence>
<evidence type="ECO:0000259" key="6">
    <source>
        <dbReference type="Pfam" id="PF10531"/>
    </source>
</evidence>
<organism evidence="7 8">
    <name type="scientific">Mucilaginibacter calamicampi</name>
    <dbReference type="NCBI Taxonomy" id="1302352"/>
    <lineage>
        <taxon>Bacteria</taxon>
        <taxon>Pseudomonadati</taxon>
        <taxon>Bacteroidota</taxon>
        <taxon>Sphingobacteriia</taxon>
        <taxon>Sphingobacteriales</taxon>
        <taxon>Sphingobacteriaceae</taxon>
        <taxon>Mucilaginibacter</taxon>
    </lineage>
</organism>
<accession>A0ABW2YWS9</accession>
<dbReference type="Pfam" id="PF02563">
    <property type="entry name" value="Poly_export"/>
    <property type="match status" value="1"/>
</dbReference>
<dbReference type="PANTHER" id="PTHR33619">
    <property type="entry name" value="POLYSACCHARIDE EXPORT PROTEIN GFCE-RELATED"/>
    <property type="match status" value="1"/>
</dbReference>
<keyword evidence="1 4" id="KW-0732">Signal</keyword>
<feature type="transmembrane region" description="Helical" evidence="3">
    <location>
        <begin position="753"/>
        <end position="771"/>
    </location>
</feature>
<dbReference type="Gene3D" id="3.10.560.10">
    <property type="entry name" value="Outer membrane lipoprotein wza domain like"/>
    <property type="match status" value="6"/>
</dbReference>
<keyword evidence="3" id="KW-1133">Transmembrane helix</keyword>
<feature type="region of interest" description="Disordered" evidence="2">
    <location>
        <begin position="87"/>
        <end position="124"/>
    </location>
</feature>
<gene>
    <name evidence="7" type="ORF">ACFQZS_11795</name>
</gene>
<proteinExistence type="predicted"/>
<comment type="caution">
    <text evidence="7">The sequence shown here is derived from an EMBL/GenBank/DDBJ whole genome shotgun (WGS) entry which is preliminary data.</text>
</comment>
<dbReference type="Proteomes" id="UP001596958">
    <property type="component" value="Unassembled WGS sequence"/>
</dbReference>
<evidence type="ECO:0000313" key="7">
    <source>
        <dbReference type="EMBL" id="MFD0750827.1"/>
    </source>
</evidence>
<feature type="domain" description="Polysaccharide export protein N-terminal" evidence="5">
    <location>
        <begin position="152"/>
        <end position="217"/>
    </location>
</feature>
<evidence type="ECO:0000256" key="1">
    <source>
        <dbReference type="ARBA" id="ARBA00022729"/>
    </source>
</evidence>
<evidence type="ECO:0000313" key="8">
    <source>
        <dbReference type="Proteomes" id="UP001596958"/>
    </source>
</evidence>
<evidence type="ECO:0000256" key="4">
    <source>
        <dbReference type="SAM" id="SignalP"/>
    </source>
</evidence>
<name>A0ABW2YWS9_9SPHI</name>
<keyword evidence="8" id="KW-1185">Reference proteome</keyword>
<feature type="compositionally biased region" description="Low complexity" evidence="2">
    <location>
        <begin position="87"/>
        <end position="97"/>
    </location>
</feature>
<feature type="domain" description="Soluble ligand binding" evidence="6">
    <location>
        <begin position="322"/>
        <end position="359"/>
    </location>
</feature>
<feature type="domain" description="Soluble ligand binding" evidence="6">
    <location>
        <begin position="238"/>
        <end position="282"/>
    </location>
</feature>
<reference evidence="8" key="1">
    <citation type="journal article" date="2019" name="Int. J. Syst. Evol. Microbiol.">
        <title>The Global Catalogue of Microorganisms (GCM) 10K type strain sequencing project: providing services to taxonomists for standard genome sequencing and annotation.</title>
        <authorList>
            <consortium name="The Broad Institute Genomics Platform"/>
            <consortium name="The Broad Institute Genome Sequencing Center for Infectious Disease"/>
            <person name="Wu L."/>
            <person name="Ma J."/>
        </authorList>
    </citation>
    <scope>NUCLEOTIDE SEQUENCE [LARGE SCALE GENOMIC DNA]</scope>
    <source>
        <strain evidence="8">CCUG 63418</strain>
    </source>
</reference>
<dbReference type="Pfam" id="PF10531">
    <property type="entry name" value="SLBB"/>
    <property type="match status" value="4"/>
</dbReference>
<evidence type="ECO:0000256" key="2">
    <source>
        <dbReference type="SAM" id="MobiDB-lite"/>
    </source>
</evidence>
<feature type="chain" id="PRO_5046951109" evidence="4">
    <location>
        <begin position="24"/>
        <end position="772"/>
    </location>
</feature>
<dbReference type="InterPro" id="IPR003715">
    <property type="entry name" value="Poly_export_N"/>
</dbReference>
<dbReference type="PANTHER" id="PTHR33619:SF3">
    <property type="entry name" value="POLYSACCHARIDE EXPORT PROTEIN GFCE-RELATED"/>
    <property type="match status" value="1"/>
</dbReference>